<evidence type="ECO:0000256" key="2">
    <source>
        <dbReference type="SAM" id="MobiDB-lite"/>
    </source>
</evidence>
<dbReference type="InterPro" id="IPR009003">
    <property type="entry name" value="Peptidase_S1_PA"/>
</dbReference>
<organism evidence="3 4">
    <name type="scientific">Streptantibioticus cattleyicolor (strain ATCC 35852 / DSM 46488 / JCM 4925 / NBRC 14057 / NRRL 8057)</name>
    <name type="common">Streptomyces cattleya</name>
    <dbReference type="NCBI Taxonomy" id="1003195"/>
    <lineage>
        <taxon>Bacteria</taxon>
        <taxon>Bacillati</taxon>
        <taxon>Actinomycetota</taxon>
        <taxon>Actinomycetes</taxon>
        <taxon>Kitasatosporales</taxon>
        <taxon>Streptomycetaceae</taxon>
        <taxon>Streptantibioticus</taxon>
    </lineage>
</organism>
<gene>
    <name evidence="3" type="ordered locus">SCATT_49570</name>
</gene>
<dbReference type="GO" id="GO:0004252">
    <property type="term" value="F:serine-type endopeptidase activity"/>
    <property type="evidence" value="ECO:0007669"/>
    <property type="project" value="InterPro"/>
</dbReference>
<dbReference type="PROSITE" id="PS00134">
    <property type="entry name" value="TRYPSIN_HIS"/>
    <property type="match status" value="1"/>
</dbReference>
<dbReference type="HOGENOM" id="CLU_050832_1_1_11"/>
<dbReference type="InterPro" id="IPR018114">
    <property type="entry name" value="TRYPSIN_HIS"/>
</dbReference>
<protein>
    <recommendedName>
        <fullName evidence="5">Serine protease</fullName>
    </recommendedName>
</protein>
<evidence type="ECO:0000313" key="4">
    <source>
        <dbReference type="Proteomes" id="UP000007842"/>
    </source>
</evidence>
<dbReference type="GO" id="GO:0006508">
    <property type="term" value="P:proteolysis"/>
    <property type="evidence" value="ECO:0007669"/>
    <property type="project" value="InterPro"/>
</dbReference>
<feature type="region of interest" description="Disordered" evidence="2">
    <location>
        <begin position="1"/>
        <end position="38"/>
    </location>
</feature>
<keyword evidence="4" id="KW-1185">Reference proteome</keyword>
<dbReference type="PATRIC" id="fig|1003195.29.peg.4945"/>
<sequence length="293" mass="30977">MVFAEGRRPALTGHQPRHRQEGSPRMSRQHPRNRHSRIGRALRSRRAWRDIALLLSWLVIVSIGSTASAAALSGSASALGTSHPLHTTRSVARVGAIFHGPVSSDGDHYCTAAVVGSATRDLIVTAAHCVSGSTDDLFFVPGYHDGQAPYGVWKLGKATLDPRWVAGQDQDLDVAFVTVQPLDGRRVQDVLGGYRLGLDADTTRTVRLTGYPADGDAPITCVNRISPFTAGQLRIACTAYSGGTSGSPWVTGGDTVIGVIGGYEEGGSTDDVSYSAYFDGDIGALYQRAVAAA</sequence>
<dbReference type="STRING" id="1003195.SCATT_49570"/>
<dbReference type="InterPro" id="IPR050966">
    <property type="entry name" value="Glutamyl_endopeptidase"/>
</dbReference>
<dbReference type="SUPFAM" id="SSF50494">
    <property type="entry name" value="Trypsin-like serine proteases"/>
    <property type="match status" value="1"/>
</dbReference>
<dbReference type="Proteomes" id="UP000007842">
    <property type="component" value="Chromosome"/>
</dbReference>
<proteinExistence type="predicted"/>
<keyword evidence="1" id="KW-0732">Signal</keyword>
<evidence type="ECO:0000313" key="3">
    <source>
        <dbReference type="EMBL" id="AEW97328.1"/>
    </source>
</evidence>
<dbReference type="eggNOG" id="COG3591">
    <property type="taxonomic scope" value="Bacteria"/>
</dbReference>
<evidence type="ECO:0000256" key="1">
    <source>
        <dbReference type="ARBA" id="ARBA00022729"/>
    </source>
</evidence>
<evidence type="ECO:0008006" key="5">
    <source>
        <dbReference type="Google" id="ProtNLM"/>
    </source>
</evidence>
<dbReference type="PANTHER" id="PTHR15462">
    <property type="entry name" value="SERINE PROTEASE"/>
    <property type="match status" value="1"/>
</dbReference>
<dbReference type="Pfam" id="PF13365">
    <property type="entry name" value="Trypsin_2"/>
    <property type="match status" value="1"/>
</dbReference>
<name>G8X0T9_STREN</name>
<dbReference type="InterPro" id="IPR043504">
    <property type="entry name" value="Peptidase_S1_PA_chymotrypsin"/>
</dbReference>
<dbReference type="KEGG" id="scy:SCATT_49570"/>
<dbReference type="Gene3D" id="2.40.10.10">
    <property type="entry name" value="Trypsin-like serine proteases"/>
    <property type="match status" value="2"/>
</dbReference>
<dbReference type="AlphaFoldDB" id="G8X0T9"/>
<feature type="compositionally biased region" description="Basic residues" evidence="2">
    <location>
        <begin position="27"/>
        <end position="38"/>
    </location>
</feature>
<reference evidence="4" key="1">
    <citation type="submission" date="2011-12" db="EMBL/GenBank/DDBJ databases">
        <title>Complete genome sequence of Streptomyces cattleya strain DSM 46488.</title>
        <authorList>
            <person name="Ou H.-Y."/>
            <person name="Li P."/>
            <person name="Zhao C."/>
            <person name="O'Hagan D."/>
            <person name="Deng Z."/>
        </authorList>
    </citation>
    <scope>NUCLEOTIDE SEQUENCE [LARGE SCALE GENOMIC DNA]</scope>
    <source>
        <strain evidence="4">ATCC 35852 / DSM 46488 / JCM 4925 / NBRC 14057 / NRRL 8057</strain>
    </source>
</reference>
<dbReference type="EMBL" id="CP003219">
    <property type="protein sequence ID" value="AEW97328.1"/>
    <property type="molecule type" value="Genomic_DNA"/>
</dbReference>
<accession>G8X0T9</accession>